<dbReference type="PANTHER" id="PTHR43065:SF34">
    <property type="entry name" value="SPORULATION KINASE A"/>
    <property type="match status" value="1"/>
</dbReference>
<evidence type="ECO:0000313" key="11">
    <source>
        <dbReference type="EMBL" id="MDQ0256951.1"/>
    </source>
</evidence>
<evidence type="ECO:0000256" key="6">
    <source>
        <dbReference type="ARBA" id="ARBA00022777"/>
    </source>
</evidence>
<keyword evidence="3" id="KW-0597">Phosphoprotein</keyword>
<keyword evidence="7" id="KW-0067">ATP-binding</keyword>
<evidence type="ECO:0000256" key="3">
    <source>
        <dbReference type="ARBA" id="ARBA00022553"/>
    </source>
</evidence>
<dbReference type="PROSITE" id="PS50109">
    <property type="entry name" value="HIS_KIN"/>
    <property type="match status" value="1"/>
</dbReference>
<keyword evidence="4" id="KW-0808">Transferase</keyword>
<keyword evidence="9" id="KW-1133">Transmembrane helix</keyword>
<dbReference type="SMART" id="SM00388">
    <property type="entry name" value="HisKA"/>
    <property type="match status" value="1"/>
</dbReference>
<keyword evidence="8" id="KW-0902">Two-component regulatory system</keyword>
<dbReference type="PANTHER" id="PTHR43065">
    <property type="entry name" value="SENSOR HISTIDINE KINASE"/>
    <property type="match status" value="1"/>
</dbReference>
<dbReference type="Gene3D" id="1.10.287.130">
    <property type="match status" value="1"/>
</dbReference>
<dbReference type="SMART" id="SM00387">
    <property type="entry name" value="HATPase_c"/>
    <property type="match status" value="1"/>
</dbReference>
<keyword evidence="9" id="KW-0812">Transmembrane</keyword>
<evidence type="ECO:0000313" key="12">
    <source>
        <dbReference type="Proteomes" id="UP001230005"/>
    </source>
</evidence>
<protein>
    <recommendedName>
        <fullName evidence="2">histidine kinase</fullName>
        <ecNumber evidence="2">2.7.13.3</ecNumber>
    </recommendedName>
</protein>
<dbReference type="EC" id="2.7.13.3" evidence="2"/>
<evidence type="ECO:0000259" key="10">
    <source>
        <dbReference type="PROSITE" id="PS50109"/>
    </source>
</evidence>
<evidence type="ECO:0000256" key="1">
    <source>
        <dbReference type="ARBA" id="ARBA00000085"/>
    </source>
</evidence>
<dbReference type="RefSeq" id="WP_307329888.1">
    <property type="nucleotide sequence ID" value="NZ_JAUSUG010000021.1"/>
</dbReference>
<gene>
    <name evidence="11" type="ORF">J2S74_004396</name>
</gene>
<dbReference type="Gene3D" id="3.30.450.20">
    <property type="entry name" value="PAS domain"/>
    <property type="match status" value="1"/>
</dbReference>
<feature type="transmembrane region" description="Helical" evidence="9">
    <location>
        <begin position="12"/>
        <end position="32"/>
    </location>
</feature>
<feature type="domain" description="Histidine kinase" evidence="10">
    <location>
        <begin position="203"/>
        <end position="408"/>
    </location>
</feature>
<keyword evidence="6 11" id="KW-0418">Kinase</keyword>
<dbReference type="InterPro" id="IPR003661">
    <property type="entry name" value="HisK_dim/P_dom"/>
</dbReference>
<evidence type="ECO:0000256" key="5">
    <source>
        <dbReference type="ARBA" id="ARBA00022741"/>
    </source>
</evidence>
<dbReference type="InterPro" id="IPR036097">
    <property type="entry name" value="HisK_dim/P_sf"/>
</dbReference>
<dbReference type="InterPro" id="IPR036890">
    <property type="entry name" value="HATPase_C_sf"/>
</dbReference>
<comment type="caution">
    <text evidence="11">The sequence shown here is derived from an EMBL/GenBank/DDBJ whole genome shotgun (WGS) entry which is preliminary data.</text>
</comment>
<proteinExistence type="predicted"/>
<dbReference type="EMBL" id="JAUSUG010000021">
    <property type="protein sequence ID" value="MDQ0256951.1"/>
    <property type="molecule type" value="Genomic_DNA"/>
</dbReference>
<dbReference type="InterPro" id="IPR005467">
    <property type="entry name" value="His_kinase_dom"/>
</dbReference>
<keyword evidence="9" id="KW-0472">Membrane</keyword>
<dbReference type="PRINTS" id="PR00344">
    <property type="entry name" value="BCTRLSENSOR"/>
</dbReference>
<name>A0ABU0A0D3_9BACI</name>
<evidence type="ECO:0000256" key="2">
    <source>
        <dbReference type="ARBA" id="ARBA00012438"/>
    </source>
</evidence>
<evidence type="ECO:0000256" key="4">
    <source>
        <dbReference type="ARBA" id="ARBA00022679"/>
    </source>
</evidence>
<dbReference type="SUPFAM" id="SSF55874">
    <property type="entry name" value="ATPase domain of HSP90 chaperone/DNA topoisomerase II/histidine kinase"/>
    <property type="match status" value="1"/>
</dbReference>
<dbReference type="InterPro" id="IPR003594">
    <property type="entry name" value="HATPase_dom"/>
</dbReference>
<evidence type="ECO:0000256" key="8">
    <source>
        <dbReference type="ARBA" id="ARBA00023012"/>
    </source>
</evidence>
<keyword evidence="12" id="KW-1185">Reference proteome</keyword>
<evidence type="ECO:0000256" key="9">
    <source>
        <dbReference type="SAM" id="Phobius"/>
    </source>
</evidence>
<sequence length="408" mass="46468">MGQNSGIKMIDPKFFLVMTVLAATLFWLVIALSSNLNLLAVLLIVLLSLIIFTGIIYLLWERKRARCKEKEYELFIENLPITVLFIKKNKIHYINNRGLYLFEAESKDDITGNSLYDFTSIDKNMFLAEEKSDLNESEGGTIIGKLRTCQGQMKDVKINYFYNSFLQQEGYSVVIKDITEFKENEKKLHHSEQLSVIGELAAGVAHEIRNPLTSIMGFLQLIDNDGHSTKMYKEIMASELDRINLIVNELLLLAKPKEYEYVPRNLLSLINTVVTIANTQAILHNIQIVTKFSDDIRHLLVNCEENKLKQVFLNLLKNAIEAMSKEGQITIEIRKKSDQYVIISFIDQGDGIPEEMLHNLGKRFYTTKDDGTGLGLMISMNIIREHKGELNITSKKGVGTKIDVSLPI</sequence>
<dbReference type="Proteomes" id="UP001230005">
    <property type="component" value="Unassembled WGS sequence"/>
</dbReference>
<organism evidence="11 12">
    <name type="scientific">Evansella vedderi</name>
    <dbReference type="NCBI Taxonomy" id="38282"/>
    <lineage>
        <taxon>Bacteria</taxon>
        <taxon>Bacillati</taxon>
        <taxon>Bacillota</taxon>
        <taxon>Bacilli</taxon>
        <taxon>Bacillales</taxon>
        <taxon>Bacillaceae</taxon>
        <taxon>Evansella</taxon>
    </lineage>
</organism>
<feature type="transmembrane region" description="Helical" evidence="9">
    <location>
        <begin position="38"/>
        <end position="60"/>
    </location>
</feature>
<evidence type="ECO:0000256" key="7">
    <source>
        <dbReference type="ARBA" id="ARBA00022840"/>
    </source>
</evidence>
<dbReference type="GO" id="GO:0016301">
    <property type="term" value="F:kinase activity"/>
    <property type="evidence" value="ECO:0007669"/>
    <property type="project" value="UniProtKB-KW"/>
</dbReference>
<reference evidence="11 12" key="1">
    <citation type="submission" date="2023-07" db="EMBL/GenBank/DDBJ databases">
        <title>Genomic Encyclopedia of Type Strains, Phase IV (KMG-IV): sequencing the most valuable type-strain genomes for metagenomic binning, comparative biology and taxonomic classification.</title>
        <authorList>
            <person name="Goeker M."/>
        </authorList>
    </citation>
    <scope>NUCLEOTIDE SEQUENCE [LARGE SCALE GENOMIC DNA]</scope>
    <source>
        <strain evidence="11 12">DSM 9768</strain>
    </source>
</reference>
<dbReference type="Pfam" id="PF00512">
    <property type="entry name" value="HisKA"/>
    <property type="match status" value="1"/>
</dbReference>
<dbReference type="InterPro" id="IPR004358">
    <property type="entry name" value="Sig_transdc_His_kin-like_C"/>
</dbReference>
<dbReference type="Pfam" id="PF02518">
    <property type="entry name" value="HATPase_c"/>
    <property type="match status" value="1"/>
</dbReference>
<accession>A0ABU0A0D3</accession>
<keyword evidence="5" id="KW-0547">Nucleotide-binding</keyword>
<dbReference type="Gene3D" id="3.30.565.10">
    <property type="entry name" value="Histidine kinase-like ATPase, C-terminal domain"/>
    <property type="match status" value="1"/>
</dbReference>
<dbReference type="SUPFAM" id="SSF47384">
    <property type="entry name" value="Homodimeric domain of signal transducing histidine kinase"/>
    <property type="match status" value="1"/>
</dbReference>
<comment type="catalytic activity">
    <reaction evidence="1">
        <text>ATP + protein L-histidine = ADP + protein N-phospho-L-histidine.</text>
        <dbReference type="EC" id="2.7.13.3"/>
    </reaction>
</comment>
<dbReference type="CDD" id="cd00082">
    <property type="entry name" value="HisKA"/>
    <property type="match status" value="1"/>
</dbReference>